<feature type="compositionally biased region" description="Polar residues" evidence="1">
    <location>
        <begin position="98"/>
        <end position="119"/>
    </location>
</feature>
<dbReference type="AlphaFoldDB" id="A0A4Y7TSA0"/>
<dbReference type="Proteomes" id="UP000298030">
    <property type="component" value="Unassembled WGS sequence"/>
</dbReference>
<feature type="region of interest" description="Disordered" evidence="1">
    <location>
        <begin position="1"/>
        <end position="26"/>
    </location>
</feature>
<keyword evidence="3" id="KW-1185">Reference proteome</keyword>
<comment type="caution">
    <text evidence="2">The sequence shown here is derived from an EMBL/GenBank/DDBJ whole genome shotgun (WGS) entry which is preliminary data.</text>
</comment>
<feature type="region of interest" description="Disordered" evidence="1">
    <location>
        <begin position="97"/>
        <end position="119"/>
    </location>
</feature>
<gene>
    <name evidence="2" type="ORF">FA13DRAFT_1094627</name>
</gene>
<sequence>MHDDLAFRQHEDHPSPQFRWPTRTTTGIPHRRPISAALAFPRLWRSIRSRGNARPLSASIIPIPSTGESSAFRLDTRRLAYVYLLYLDIASPECQIPQVPSSARSDPACSMTSGSRYNR</sequence>
<accession>A0A4Y7TSA0</accession>
<name>A0A4Y7TSA0_COPMI</name>
<reference evidence="2 3" key="1">
    <citation type="journal article" date="2019" name="Nat. Ecol. Evol.">
        <title>Megaphylogeny resolves global patterns of mushroom evolution.</title>
        <authorList>
            <person name="Varga T."/>
            <person name="Krizsan K."/>
            <person name="Foldi C."/>
            <person name="Dima B."/>
            <person name="Sanchez-Garcia M."/>
            <person name="Sanchez-Ramirez S."/>
            <person name="Szollosi G.J."/>
            <person name="Szarkandi J.G."/>
            <person name="Papp V."/>
            <person name="Albert L."/>
            <person name="Andreopoulos W."/>
            <person name="Angelini C."/>
            <person name="Antonin V."/>
            <person name="Barry K.W."/>
            <person name="Bougher N.L."/>
            <person name="Buchanan P."/>
            <person name="Buyck B."/>
            <person name="Bense V."/>
            <person name="Catcheside P."/>
            <person name="Chovatia M."/>
            <person name="Cooper J."/>
            <person name="Damon W."/>
            <person name="Desjardin D."/>
            <person name="Finy P."/>
            <person name="Geml J."/>
            <person name="Haridas S."/>
            <person name="Hughes K."/>
            <person name="Justo A."/>
            <person name="Karasinski D."/>
            <person name="Kautmanova I."/>
            <person name="Kiss B."/>
            <person name="Kocsube S."/>
            <person name="Kotiranta H."/>
            <person name="LaButti K.M."/>
            <person name="Lechner B.E."/>
            <person name="Liimatainen K."/>
            <person name="Lipzen A."/>
            <person name="Lukacs Z."/>
            <person name="Mihaltcheva S."/>
            <person name="Morgado L.N."/>
            <person name="Niskanen T."/>
            <person name="Noordeloos M.E."/>
            <person name="Ohm R.A."/>
            <person name="Ortiz-Santana B."/>
            <person name="Ovrebo C."/>
            <person name="Racz N."/>
            <person name="Riley R."/>
            <person name="Savchenko A."/>
            <person name="Shiryaev A."/>
            <person name="Soop K."/>
            <person name="Spirin V."/>
            <person name="Szebenyi C."/>
            <person name="Tomsovsky M."/>
            <person name="Tulloss R.E."/>
            <person name="Uehling J."/>
            <person name="Grigoriev I.V."/>
            <person name="Vagvolgyi C."/>
            <person name="Papp T."/>
            <person name="Martin F.M."/>
            <person name="Miettinen O."/>
            <person name="Hibbett D.S."/>
            <person name="Nagy L.G."/>
        </authorList>
    </citation>
    <scope>NUCLEOTIDE SEQUENCE [LARGE SCALE GENOMIC DNA]</scope>
    <source>
        <strain evidence="2 3">FP101781</strain>
    </source>
</reference>
<evidence type="ECO:0000313" key="2">
    <source>
        <dbReference type="EMBL" id="TEB37063.1"/>
    </source>
</evidence>
<organism evidence="2 3">
    <name type="scientific">Coprinellus micaceus</name>
    <name type="common">Glistening ink-cap mushroom</name>
    <name type="synonym">Coprinus micaceus</name>
    <dbReference type="NCBI Taxonomy" id="71717"/>
    <lineage>
        <taxon>Eukaryota</taxon>
        <taxon>Fungi</taxon>
        <taxon>Dikarya</taxon>
        <taxon>Basidiomycota</taxon>
        <taxon>Agaricomycotina</taxon>
        <taxon>Agaricomycetes</taxon>
        <taxon>Agaricomycetidae</taxon>
        <taxon>Agaricales</taxon>
        <taxon>Agaricineae</taxon>
        <taxon>Psathyrellaceae</taxon>
        <taxon>Coprinellus</taxon>
    </lineage>
</organism>
<proteinExistence type="predicted"/>
<protein>
    <submittedName>
        <fullName evidence="2">Uncharacterized protein</fullName>
    </submittedName>
</protein>
<evidence type="ECO:0000313" key="3">
    <source>
        <dbReference type="Proteomes" id="UP000298030"/>
    </source>
</evidence>
<feature type="compositionally biased region" description="Basic and acidic residues" evidence="1">
    <location>
        <begin position="1"/>
        <end position="14"/>
    </location>
</feature>
<dbReference type="EMBL" id="QPFP01000005">
    <property type="protein sequence ID" value="TEB37063.1"/>
    <property type="molecule type" value="Genomic_DNA"/>
</dbReference>
<evidence type="ECO:0000256" key="1">
    <source>
        <dbReference type="SAM" id="MobiDB-lite"/>
    </source>
</evidence>